<comment type="catalytic activity">
    <reaction evidence="3">
        <text>3',5'-cyclic UMP + H2O = UMP + H(+)</text>
        <dbReference type="Rhea" id="RHEA:70575"/>
        <dbReference type="ChEBI" id="CHEBI:15377"/>
        <dbReference type="ChEBI" id="CHEBI:15378"/>
        <dbReference type="ChEBI" id="CHEBI:57865"/>
        <dbReference type="ChEBI" id="CHEBI:184387"/>
    </reaction>
    <physiologicalReaction direction="left-to-right" evidence="3">
        <dbReference type="Rhea" id="RHEA:70576"/>
    </physiologicalReaction>
</comment>
<comment type="catalytic activity">
    <reaction evidence="1">
        <text>3',5'-cyclic CMP + H2O = CMP + H(+)</text>
        <dbReference type="Rhea" id="RHEA:72675"/>
        <dbReference type="ChEBI" id="CHEBI:15377"/>
        <dbReference type="ChEBI" id="CHEBI:15378"/>
        <dbReference type="ChEBI" id="CHEBI:58003"/>
        <dbReference type="ChEBI" id="CHEBI:60377"/>
    </reaction>
    <physiologicalReaction direction="left-to-right" evidence="1">
        <dbReference type="Rhea" id="RHEA:72676"/>
    </physiologicalReaction>
</comment>
<gene>
    <name evidence="5" type="ORF">BEP19_09360</name>
</gene>
<organism evidence="5 6">
    <name type="scientific">Ammoniphilus oxalaticus</name>
    <dbReference type="NCBI Taxonomy" id="66863"/>
    <lineage>
        <taxon>Bacteria</taxon>
        <taxon>Bacillati</taxon>
        <taxon>Bacillota</taxon>
        <taxon>Bacilli</taxon>
        <taxon>Bacillales</taxon>
        <taxon>Paenibacillaceae</taxon>
        <taxon>Aneurinibacillus group</taxon>
        <taxon>Ammoniphilus</taxon>
    </lineage>
</organism>
<evidence type="ECO:0000256" key="3">
    <source>
        <dbReference type="ARBA" id="ARBA00048505"/>
    </source>
</evidence>
<dbReference type="Pfam" id="PF00753">
    <property type="entry name" value="Lactamase_B"/>
    <property type="match status" value="1"/>
</dbReference>
<proteinExistence type="predicted"/>
<dbReference type="InterPro" id="IPR001279">
    <property type="entry name" value="Metallo-B-lactamas"/>
</dbReference>
<dbReference type="EMBL" id="MCHY01000008">
    <property type="protein sequence ID" value="RKD24721.1"/>
    <property type="molecule type" value="Genomic_DNA"/>
</dbReference>
<accession>A0A419SL37</accession>
<feature type="domain" description="Metallo-beta-lactamase" evidence="4">
    <location>
        <begin position="40"/>
        <end position="231"/>
    </location>
</feature>
<comment type="caution">
    <text evidence="5">The sequence shown here is derived from an EMBL/GenBank/DDBJ whole genome shotgun (WGS) entry which is preliminary data.</text>
</comment>
<dbReference type="SMART" id="SM00849">
    <property type="entry name" value="Lactamase_B"/>
    <property type="match status" value="1"/>
</dbReference>
<keyword evidence="6" id="KW-1185">Reference proteome</keyword>
<protein>
    <recommendedName>
        <fullName evidence="4">Metallo-beta-lactamase domain-containing protein</fullName>
    </recommendedName>
</protein>
<dbReference type="AlphaFoldDB" id="A0A419SL37"/>
<evidence type="ECO:0000256" key="1">
    <source>
        <dbReference type="ARBA" id="ARBA00034221"/>
    </source>
</evidence>
<evidence type="ECO:0000256" key="2">
    <source>
        <dbReference type="ARBA" id="ARBA00034301"/>
    </source>
</evidence>
<name>A0A419SL37_9BACL</name>
<dbReference type="InterPro" id="IPR052159">
    <property type="entry name" value="Competence_DNA_uptake"/>
</dbReference>
<dbReference type="CDD" id="cd07731">
    <property type="entry name" value="ComA-like_MBL-fold"/>
    <property type="match status" value="1"/>
</dbReference>
<dbReference type="InterPro" id="IPR035681">
    <property type="entry name" value="ComA-like_MBL"/>
</dbReference>
<dbReference type="InterPro" id="IPR036866">
    <property type="entry name" value="RibonucZ/Hydroxyglut_hydro"/>
</dbReference>
<sequence length="361" mass="39299">MLMMVAVVLSGCAVEPGGGISATEVSTDGKLIAHFIDVDQGDATLLQGPDFTILIDTGRHDRDELVPYLQSSGIKALDLLVVTHPHADHLGQFEKVMSHFEVSEVWMSGDEHTSKTFERALETVLSSDAGYHEPRAGETFTIGSAHLEVIHPQTVTGHLNNGSISTRVTFGDVVFLFSGDAEKEAEQEMLNRGRNIQADIFQLGHHGSSTSNTQPFLEAIKPKVGIYSAGRENEYGHPHREVVDLFSRLNIPLYGTDRNGTMLVVTDGQTYQVKGAQGAELIQTKSETPLDEGPQSLGDCIDINTASKEELIQIKHIGTDYADQLIALRPFGSVDELTRIKGIGEGRLKDIKAEGLACVRR</sequence>
<evidence type="ECO:0000259" key="4">
    <source>
        <dbReference type="SMART" id="SM00849"/>
    </source>
</evidence>
<comment type="function">
    <text evidence="2">Counteracts the endogenous Pycsar antiviral defense system. Phosphodiesterase that enables metal-dependent hydrolysis of host cyclic nucleotide Pycsar defense signals such as cCMP and cUMP.</text>
</comment>
<evidence type="ECO:0000313" key="5">
    <source>
        <dbReference type="EMBL" id="RKD24721.1"/>
    </source>
</evidence>
<dbReference type="PANTHER" id="PTHR30619">
    <property type="entry name" value="DNA INTERNALIZATION/COMPETENCE PROTEIN COMEC/REC2"/>
    <property type="match status" value="1"/>
</dbReference>
<dbReference type="PANTHER" id="PTHR30619:SF7">
    <property type="entry name" value="BETA-LACTAMASE DOMAIN PROTEIN"/>
    <property type="match status" value="1"/>
</dbReference>
<dbReference type="Gene3D" id="1.10.150.320">
    <property type="entry name" value="Photosystem II 12 kDa extrinsic protein"/>
    <property type="match status" value="1"/>
</dbReference>
<dbReference type="SUPFAM" id="SSF81585">
    <property type="entry name" value="PsbU/PolX domain-like"/>
    <property type="match status" value="1"/>
</dbReference>
<dbReference type="Gene3D" id="3.60.15.10">
    <property type="entry name" value="Ribonuclease Z/Hydroxyacylglutathione hydrolase-like"/>
    <property type="match status" value="1"/>
</dbReference>
<dbReference type="Pfam" id="PF12836">
    <property type="entry name" value="HHH_3"/>
    <property type="match status" value="1"/>
</dbReference>
<dbReference type="SUPFAM" id="SSF56281">
    <property type="entry name" value="Metallo-hydrolase/oxidoreductase"/>
    <property type="match status" value="1"/>
</dbReference>
<evidence type="ECO:0000313" key="6">
    <source>
        <dbReference type="Proteomes" id="UP000284219"/>
    </source>
</evidence>
<dbReference type="Proteomes" id="UP000284219">
    <property type="component" value="Unassembled WGS sequence"/>
</dbReference>
<reference evidence="5 6" key="1">
    <citation type="submission" date="2016-08" db="EMBL/GenBank/DDBJ databases">
        <title>Novel Firmicute Genomes.</title>
        <authorList>
            <person name="Poppleton D.I."/>
            <person name="Gribaldo S."/>
        </authorList>
    </citation>
    <scope>NUCLEOTIDE SEQUENCE [LARGE SCALE GENOMIC DNA]</scope>
    <source>
        <strain evidence="5 6">RAOx-1</strain>
    </source>
</reference>